<reference evidence="10 11" key="1">
    <citation type="submission" date="2013-09" db="EMBL/GenBank/DDBJ databases">
        <authorList>
            <person name="Durkin A.S."/>
            <person name="Haft D.R."/>
            <person name="McCorrison J."/>
            <person name="Torralba M."/>
            <person name="Gillis M."/>
            <person name="Haft D.H."/>
            <person name="Methe B."/>
            <person name="Sutton G."/>
            <person name="Nelson K.E."/>
        </authorList>
    </citation>
    <scope>NUCLEOTIDE SEQUENCE [LARGE SCALE GENOMIC DNA]</scope>
    <source>
        <strain evidence="10 11">BV3C16-1</strain>
    </source>
</reference>
<dbReference type="InterPro" id="IPR005982">
    <property type="entry name" value="Thioredox_Rdtase"/>
</dbReference>
<organism evidence="10 11">
    <name type="scientific">Megasphaera vaginalis</name>
    <name type="common">ex Srinivasan et al. 2021</name>
    <dbReference type="NCBI Taxonomy" id="1111454"/>
    <lineage>
        <taxon>Bacteria</taxon>
        <taxon>Bacillati</taxon>
        <taxon>Bacillota</taxon>
        <taxon>Negativicutes</taxon>
        <taxon>Veillonellales</taxon>
        <taxon>Veillonellaceae</taxon>
        <taxon>Megasphaera</taxon>
    </lineage>
</organism>
<accession>U7UVF9</accession>
<keyword evidence="5" id="KW-1015">Disulfide bond</keyword>
<dbReference type="InterPro" id="IPR036188">
    <property type="entry name" value="FAD/NAD-bd_sf"/>
</dbReference>
<comment type="similarity">
    <text evidence="1 7">Belongs to the class-II pyridine nucleotide-disulfide oxidoreductase family.</text>
</comment>
<keyword evidence="6 7" id="KW-0676">Redox-active center</keyword>
<dbReference type="Gene3D" id="3.50.50.60">
    <property type="entry name" value="FAD/NAD(P)-binding domain"/>
    <property type="match status" value="2"/>
</dbReference>
<keyword evidence="2 7" id="KW-0285">Flavoprotein</keyword>
<dbReference type="InterPro" id="IPR050097">
    <property type="entry name" value="Ferredoxin-NADP_redctase_2"/>
</dbReference>
<dbReference type="OrthoDB" id="9806179at2"/>
<comment type="cofactor">
    <cofactor evidence="8">
        <name>FAD</name>
        <dbReference type="ChEBI" id="CHEBI:57692"/>
    </cofactor>
    <text evidence="8">Binds 1 FAD per subunit.</text>
</comment>
<protein>
    <recommendedName>
        <fullName evidence="7">Thioredoxin reductase</fullName>
        <ecNumber evidence="7">1.8.1.9</ecNumber>
    </recommendedName>
</protein>
<dbReference type="SUPFAM" id="SSF51905">
    <property type="entry name" value="FAD/NAD(P)-binding domain"/>
    <property type="match status" value="1"/>
</dbReference>
<dbReference type="InterPro" id="IPR008255">
    <property type="entry name" value="Pyr_nucl-diS_OxRdtase_2_AS"/>
</dbReference>
<dbReference type="PROSITE" id="PS00573">
    <property type="entry name" value="PYRIDINE_REDOX_2"/>
    <property type="match status" value="1"/>
</dbReference>
<name>U7UVF9_9FIRM</name>
<dbReference type="Proteomes" id="UP000017090">
    <property type="component" value="Unassembled WGS sequence"/>
</dbReference>
<evidence type="ECO:0000256" key="6">
    <source>
        <dbReference type="ARBA" id="ARBA00023284"/>
    </source>
</evidence>
<dbReference type="PRINTS" id="PR00368">
    <property type="entry name" value="FADPNR"/>
</dbReference>
<dbReference type="Pfam" id="PF07992">
    <property type="entry name" value="Pyr_redox_2"/>
    <property type="match status" value="1"/>
</dbReference>
<dbReference type="GO" id="GO:0004791">
    <property type="term" value="F:thioredoxin-disulfide reductase (NADPH) activity"/>
    <property type="evidence" value="ECO:0007669"/>
    <property type="project" value="UniProtKB-UniRule"/>
</dbReference>
<sequence length="307" mass="31921">MYDVAVIGSGPAGLTAAIYLGRAGLKHVVIQGPQPGGQLMTTSVVENYPAFPDGVWGQEMMEKMEAQARRFGTEFLLTKVTAVAAGRPIRLTLENGDSLEATALILATGASARYLGLPGEKENIGRGVSACATCDGFFYKGQEVVVIGGGDAAMEEALFLTKFAARVTVVHRRDSLRAAQIMVQRAQASDKIQWKLDYTPLEVLSDGAGVSGLALRNNKTGAQETLSASGIFVAVGHQPNTGFLAGVVALDSQGYILTKDKSTATSTAGIFAAGDVQDSRYQQAVTAAGSGAMAALDAAGYVAQPVE</sequence>
<dbReference type="PANTHER" id="PTHR48105">
    <property type="entry name" value="THIOREDOXIN REDUCTASE 1-RELATED-RELATED"/>
    <property type="match status" value="1"/>
</dbReference>
<dbReference type="NCBIfam" id="TIGR01292">
    <property type="entry name" value="TRX_reduct"/>
    <property type="match status" value="1"/>
</dbReference>
<keyword evidence="4 7" id="KW-0560">Oxidoreductase</keyword>
<dbReference type="GO" id="GO:0019430">
    <property type="term" value="P:removal of superoxide radicals"/>
    <property type="evidence" value="ECO:0007669"/>
    <property type="project" value="UniProtKB-UniRule"/>
</dbReference>
<proteinExistence type="inferred from homology"/>
<evidence type="ECO:0000256" key="4">
    <source>
        <dbReference type="ARBA" id="ARBA00023002"/>
    </source>
</evidence>
<keyword evidence="3 7" id="KW-0274">FAD</keyword>
<evidence type="ECO:0000256" key="8">
    <source>
        <dbReference type="RuleBase" id="RU003881"/>
    </source>
</evidence>
<gene>
    <name evidence="10" type="primary">trxB</name>
    <name evidence="10" type="ORF">HMPREF1250_1254</name>
</gene>
<evidence type="ECO:0000313" key="10">
    <source>
        <dbReference type="EMBL" id="ERT62458.1"/>
    </source>
</evidence>
<evidence type="ECO:0000313" key="11">
    <source>
        <dbReference type="Proteomes" id="UP000017090"/>
    </source>
</evidence>
<keyword evidence="11" id="KW-1185">Reference proteome</keyword>
<evidence type="ECO:0000256" key="5">
    <source>
        <dbReference type="ARBA" id="ARBA00023157"/>
    </source>
</evidence>
<keyword evidence="8" id="KW-0521">NADP</keyword>
<evidence type="ECO:0000256" key="1">
    <source>
        <dbReference type="ARBA" id="ARBA00009333"/>
    </source>
</evidence>
<dbReference type="STRING" id="1111454.HMPREF1250_1254"/>
<evidence type="ECO:0000256" key="7">
    <source>
        <dbReference type="RuleBase" id="RU003880"/>
    </source>
</evidence>
<dbReference type="PATRIC" id="fig|1111454.3.peg.78"/>
<comment type="subunit">
    <text evidence="7">Homodimer.</text>
</comment>
<dbReference type="AlphaFoldDB" id="U7UVF9"/>
<comment type="caution">
    <text evidence="10">The sequence shown here is derived from an EMBL/GenBank/DDBJ whole genome shotgun (WGS) entry which is preliminary data.</text>
</comment>
<dbReference type="RefSeq" id="WP_023052632.1">
    <property type="nucleotide sequence ID" value="NZ_AWXA01000004.1"/>
</dbReference>
<evidence type="ECO:0000256" key="3">
    <source>
        <dbReference type="ARBA" id="ARBA00022827"/>
    </source>
</evidence>
<dbReference type="EMBL" id="AWXA01000004">
    <property type="protein sequence ID" value="ERT62458.1"/>
    <property type="molecule type" value="Genomic_DNA"/>
</dbReference>
<dbReference type="GO" id="GO:0005737">
    <property type="term" value="C:cytoplasm"/>
    <property type="evidence" value="ECO:0007669"/>
    <property type="project" value="InterPro"/>
</dbReference>
<feature type="domain" description="FAD/NAD(P)-binding" evidence="9">
    <location>
        <begin position="2"/>
        <end position="291"/>
    </location>
</feature>
<dbReference type="EC" id="1.8.1.9" evidence="7"/>
<evidence type="ECO:0000259" key="9">
    <source>
        <dbReference type="Pfam" id="PF07992"/>
    </source>
</evidence>
<dbReference type="InterPro" id="IPR023753">
    <property type="entry name" value="FAD/NAD-binding_dom"/>
</dbReference>
<evidence type="ECO:0000256" key="2">
    <source>
        <dbReference type="ARBA" id="ARBA00022630"/>
    </source>
</evidence>
<comment type="catalytic activity">
    <reaction evidence="7">
        <text>[thioredoxin]-dithiol + NADP(+) = [thioredoxin]-disulfide + NADPH + H(+)</text>
        <dbReference type="Rhea" id="RHEA:20345"/>
        <dbReference type="Rhea" id="RHEA-COMP:10698"/>
        <dbReference type="Rhea" id="RHEA-COMP:10700"/>
        <dbReference type="ChEBI" id="CHEBI:15378"/>
        <dbReference type="ChEBI" id="CHEBI:29950"/>
        <dbReference type="ChEBI" id="CHEBI:50058"/>
        <dbReference type="ChEBI" id="CHEBI:57783"/>
        <dbReference type="ChEBI" id="CHEBI:58349"/>
        <dbReference type="EC" id="1.8.1.9"/>
    </reaction>
</comment>
<dbReference type="PRINTS" id="PR00469">
    <property type="entry name" value="PNDRDTASEII"/>
</dbReference>
<dbReference type="eggNOG" id="COG0492">
    <property type="taxonomic scope" value="Bacteria"/>
</dbReference>